<feature type="region of interest" description="Disordered" evidence="1">
    <location>
        <begin position="186"/>
        <end position="206"/>
    </location>
</feature>
<feature type="compositionally biased region" description="Polar residues" evidence="1">
    <location>
        <begin position="39"/>
        <end position="49"/>
    </location>
</feature>
<evidence type="ECO:0000313" key="2">
    <source>
        <dbReference type="EMBL" id="MDX8151879.1"/>
    </source>
</evidence>
<proteinExistence type="predicted"/>
<feature type="compositionally biased region" description="Basic and acidic residues" evidence="1">
    <location>
        <begin position="27"/>
        <end position="38"/>
    </location>
</feature>
<dbReference type="RefSeq" id="WP_319954034.1">
    <property type="nucleotide sequence ID" value="NZ_JAXAVX010000004.1"/>
</dbReference>
<gene>
    <name evidence="2" type="ORF">SK069_09765</name>
</gene>
<protein>
    <submittedName>
        <fullName evidence="2">Uncharacterized protein</fullName>
    </submittedName>
</protein>
<evidence type="ECO:0000313" key="3">
    <source>
        <dbReference type="Proteomes" id="UP001277761"/>
    </source>
</evidence>
<name>A0ABU4VLA8_9ACTN</name>
<dbReference type="EMBL" id="JAXAVX010000004">
    <property type="protein sequence ID" value="MDX8151879.1"/>
    <property type="molecule type" value="Genomic_DNA"/>
</dbReference>
<keyword evidence="3" id="KW-1185">Reference proteome</keyword>
<dbReference type="Proteomes" id="UP001277761">
    <property type="component" value="Unassembled WGS sequence"/>
</dbReference>
<sequence>MTTTLINKVTPARLASPGVVAHKENPLMDTQHGTDHHPQTTAPTPSRNDPPTLREELARIDTPSPGDRTGPGHPRPFFAREDGAIEIRLSPTTWRALAHSAAGLYSHSTFGHGGDSRDWFHNHFDAVGIEDASATPARDAAIALGALACDARGWLGFYLSDGLELADEIADLGGLLAELARIGTSPFGDPSTPDPAAQLVAEHETR</sequence>
<comment type="caution">
    <text evidence="2">The sequence shown here is derived from an EMBL/GenBank/DDBJ whole genome shotgun (WGS) entry which is preliminary data.</text>
</comment>
<reference evidence="2 3" key="1">
    <citation type="submission" date="2023-11" db="EMBL/GenBank/DDBJ databases">
        <authorList>
            <person name="Xu M."/>
            <person name="Jiang T."/>
        </authorList>
    </citation>
    <scope>NUCLEOTIDE SEQUENCE [LARGE SCALE GENOMIC DNA]</scope>
    <source>
        <strain evidence="2 3">SD</strain>
    </source>
</reference>
<evidence type="ECO:0000256" key="1">
    <source>
        <dbReference type="SAM" id="MobiDB-lite"/>
    </source>
</evidence>
<feature type="region of interest" description="Disordered" evidence="1">
    <location>
        <begin position="27"/>
        <end position="52"/>
    </location>
</feature>
<accession>A0ABU4VLA8</accession>
<organism evidence="2 3">
    <name type="scientific">Patulibacter brassicae</name>
    <dbReference type="NCBI Taxonomy" id="1705717"/>
    <lineage>
        <taxon>Bacteria</taxon>
        <taxon>Bacillati</taxon>
        <taxon>Actinomycetota</taxon>
        <taxon>Thermoleophilia</taxon>
        <taxon>Solirubrobacterales</taxon>
        <taxon>Patulibacteraceae</taxon>
        <taxon>Patulibacter</taxon>
    </lineage>
</organism>